<gene>
    <name evidence="8" type="ORF">LTR36_003990</name>
</gene>
<dbReference type="PANTHER" id="PTHR45649">
    <property type="entry name" value="AMINO-ACID PERMEASE BAT1"/>
    <property type="match status" value="1"/>
</dbReference>
<feature type="region of interest" description="Disordered" evidence="6">
    <location>
        <begin position="1"/>
        <end position="42"/>
    </location>
</feature>
<dbReference type="InterPro" id="IPR002293">
    <property type="entry name" value="AA/rel_permease1"/>
</dbReference>
<comment type="caution">
    <text evidence="8">The sequence shown here is derived from an EMBL/GenBank/DDBJ whole genome shotgun (WGS) entry which is preliminary data.</text>
</comment>
<accession>A0AAV9JIK8</accession>
<reference evidence="8 9" key="1">
    <citation type="submission" date="2021-11" db="EMBL/GenBank/DDBJ databases">
        <title>Black yeast isolated from Biological Soil Crust.</title>
        <authorList>
            <person name="Kurbessoian T."/>
        </authorList>
    </citation>
    <scope>NUCLEOTIDE SEQUENCE [LARGE SCALE GENOMIC DNA]</scope>
    <source>
        <strain evidence="8 9">CCFEE 5522</strain>
    </source>
</reference>
<feature type="transmembrane region" description="Helical" evidence="7">
    <location>
        <begin position="56"/>
        <end position="79"/>
    </location>
</feature>
<keyword evidence="9" id="KW-1185">Reference proteome</keyword>
<evidence type="ECO:0008006" key="10">
    <source>
        <dbReference type="Google" id="ProtNLM"/>
    </source>
</evidence>
<dbReference type="Pfam" id="PF13520">
    <property type="entry name" value="AA_permease_2"/>
    <property type="match status" value="1"/>
</dbReference>
<evidence type="ECO:0000256" key="5">
    <source>
        <dbReference type="ARBA" id="ARBA00023136"/>
    </source>
</evidence>
<evidence type="ECO:0000256" key="2">
    <source>
        <dbReference type="ARBA" id="ARBA00022448"/>
    </source>
</evidence>
<comment type="subcellular location">
    <subcellularLocation>
        <location evidence="1">Membrane</location>
        <topology evidence="1">Multi-pass membrane protein</topology>
    </subcellularLocation>
</comment>
<dbReference type="EMBL" id="JAVFHQ010000023">
    <property type="protein sequence ID" value="KAK4544741.1"/>
    <property type="molecule type" value="Genomic_DNA"/>
</dbReference>
<keyword evidence="2" id="KW-0813">Transport</keyword>
<dbReference type="GO" id="GO:0016020">
    <property type="term" value="C:membrane"/>
    <property type="evidence" value="ECO:0007669"/>
    <property type="project" value="UniProtKB-SubCell"/>
</dbReference>
<dbReference type="AlphaFoldDB" id="A0AAV9JIK8"/>
<keyword evidence="5 7" id="KW-0472">Membrane</keyword>
<evidence type="ECO:0000313" key="8">
    <source>
        <dbReference type="EMBL" id="KAK4544741.1"/>
    </source>
</evidence>
<organism evidence="8 9">
    <name type="scientific">Oleoguttula mirabilis</name>
    <dbReference type="NCBI Taxonomy" id="1507867"/>
    <lineage>
        <taxon>Eukaryota</taxon>
        <taxon>Fungi</taxon>
        <taxon>Dikarya</taxon>
        <taxon>Ascomycota</taxon>
        <taxon>Pezizomycotina</taxon>
        <taxon>Dothideomycetes</taxon>
        <taxon>Dothideomycetidae</taxon>
        <taxon>Mycosphaerellales</taxon>
        <taxon>Teratosphaeriaceae</taxon>
        <taxon>Oleoguttula</taxon>
    </lineage>
</organism>
<dbReference type="PANTHER" id="PTHR45649:SF14">
    <property type="entry name" value="GABA PERMEASE"/>
    <property type="match status" value="1"/>
</dbReference>
<keyword evidence="4 7" id="KW-1133">Transmembrane helix</keyword>
<evidence type="ECO:0000256" key="1">
    <source>
        <dbReference type="ARBA" id="ARBA00004141"/>
    </source>
</evidence>
<protein>
    <recommendedName>
        <fullName evidence="10">Amino acid transporter</fullName>
    </recommendedName>
</protein>
<name>A0AAV9JIK8_9PEZI</name>
<feature type="transmembrane region" description="Helical" evidence="7">
    <location>
        <begin position="126"/>
        <end position="145"/>
    </location>
</feature>
<evidence type="ECO:0000256" key="4">
    <source>
        <dbReference type="ARBA" id="ARBA00022989"/>
    </source>
</evidence>
<proteinExistence type="predicted"/>
<dbReference type="GO" id="GO:0022857">
    <property type="term" value="F:transmembrane transporter activity"/>
    <property type="evidence" value="ECO:0007669"/>
    <property type="project" value="InterPro"/>
</dbReference>
<evidence type="ECO:0000256" key="3">
    <source>
        <dbReference type="ARBA" id="ARBA00022692"/>
    </source>
</evidence>
<feature type="transmembrane region" description="Helical" evidence="7">
    <location>
        <begin position="221"/>
        <end position="241"/>
    </location>
</feature>
<feature type="transmembrane region" description="Helical" evidence="7">
    <location>
        <begin position="327"/>
        <end position="344"/>
    </location>
</feature>
<dbReference type="Proteomes" id="UP001324427">
    <property type="component" value="Unassembled WGS sequence"/>
</dbReference>
<evidence type="ECO:0000313" key="9">
    <source>
        <dbReference type="Proteomes" id="UP001324427"/>
    </source>
</evidence>
<evidence type="ECO:0000256" key="6">
    <source>
        <dbReference type="SAM" id="MobiDB-lite"/>
    </source>
</evidence>
<dbReference type="Gene3D" id="1.20.1740.10">
    <property type="entry name" value="Amino acid/polyamine transporter I"/>
    <property type="match status" value="1"/>
</dbReference>
<sequence>MEDDEFRDSKVPSHGMVMDDFDDGDAREATKGGTSADQHDMRRLGKQQELRRDFKAISIFGFSMIVMCTWETALGVASIGLINGAFLSGTYIQGLLVLNYECFAAHMSEELQDASYTLPRTMIRTTLINGALGFVMIVTICYCIGDVDKVLATETGYGFIQIFYDSTGSLAATNAMVAIVLVLAVFCCITIMASASRQLFAFARDNGMPFSPWLSHVRPGWDIPLNAVIFSLVFTSLLSLINIGSTVAFNNISSLGTCALLLSYIVSTSCLVWRKMFNKPLLPSRFNLGKAGLVINIFAIGVLLVMFVFSFFPIFKNPTAETFNWSILIFSAVMICSAGYYYAYGRNKYDGPVVYVRKLE</sequence>
<feature type="transmembrane region" description="Helical" evidence="7">
    <location>
        <begin position="175"/>
        <end position="200"/>
    </location>
</feature>
<feature type="transmembrane region" description="Helical" evidence="7">
    <location>
        <begin position="253"/>
        <end position="273"/>
    </location>
</feature>
<feature type="transmembrane region" description="Helical" evidence="7">
    <location>
        <begin position="293"/>
        <end position="315"/>
    </location>
</feature>
<evidence type="ECO:0000256" key="7">
    <source>
        <dbReference type="SAM" id="Phobius"/>
    </source>
</evidence>
<keyword evidence="3 7" id="KW-0812">Transmembrane</keyword>